<name>A0A0C1W7T7_9VIBR</name>
<comment type="caution">
    <text evidence="4">The sequence shown here is derived from an EMBL/GenBank/DDBJ whole genome shotgun (WGS) entry which is preliminary data.</text>
</comment>
<dbReference type="GO" id="GO:0016829">
    <property type="term" value="F:lyase activity"/>
    <property type="evidence" value="ECO:0007669"/>
    <property type="project" value="UniProtKB-KW"/>
</dbReference>
<dbReference type="SUPFAM" id="SSF51419">
    <property type="entry name" value="PLP-binding barrel"/>
    <property type="match status" value="1"/>
</dbReference>
<evidence type="ECO:0000256" key="1">
    <source>
        <dbReference type="ARBA" id="ARBA00005323"/>
    </source>
</evidence>
<dbReference type="EMBL" id="JPRD01000023">
    <property type="protein sequence ID" value="KIF52412.1"/>
    <property type="molecule type" value="Genomic_DNA"/>
</dbReference>
<dbReference type="PANTHER" id="PTHR28004">
    <property type="entry name" value="ZGC:162816-RELATED"/>
    <property type="match status" value="1"/>
</dbReference>
<evidence type="ECO:0000256" key="2">
    <source>
        <dbReference type="ARBA" id="ARBA00023239"/>
    </source>
</evidence>
<dbReference type="Gene3D" id="2.40.37.20">
    <property type="entry name" value="D-serine dehydratase-like domain"/>
    <property type="match status" value="1"/>
</dbReference>
<dbReference type="InterPro" id="IPR026956">
    <property type="entry name" value="D-ser_dehydrat-like_dom"/>
</dbReference>
<evidence type="ECO:0000259" key="3">
    <source>
        <dbReference type="SMART" id="SM01119"/>
    </source>
</evidence>
<accession>A0A0C1W7T7</accession>
<dbReference type="RefSeq" id="WP_020194757.1">
    <property type="nucleotide sequence ID" value="NZ_BAOH01000007.1"/>
</dbReference>
<dbReference type="CDD" id="cd06818">
    <property type="entry name" value="PLPDE_III_cryptic_DSD"/>
    <property type="match status" value="1"/>
</dbReference>
<dbReference type="Proteomes" id="UP000031586">
    <property type="component" value="Unassembled WGS sequence"/>
</dbReference>
<gene>
    <name evidence="4" type="ORF">H735_14820</name>
</gene>
<organism evidence="4 5">
    <name type="scientific">Vibrio owensii CAIM 1854 = LMG 25443</name>
    <dbReference type="NCBI Taxonomy" id="1229493"/>
    <lineage>
        <taxon>Bacteria</taxon>
        <taxon>Pseudomonadati</taxon>
        <taxon>Pseudomonadota</taxon>
        <taxon>Gammaproteobacteria</taxon>
        <taxon>Vibrionales</taxon>
        <taxon>Vibrionaceae</taxon>
        <taxon>Vibrio</taxon>
    </lineage>
</organism>
<dbReference type="AlphaFoldDB" id="A0A0C1W7T7"/>
<dbReference type="InterPro" id="IPR042208">
    <property type="entry name" value="D-ser_dehydrat-like_sf"/>
</dbReference>
<dbReference type="Pfam" id="PF14031">
    <property type="entry name" value="D-ser_dehydrat"/>
    <property type="match status" value="1"/>
</dbReference>
<dbReference type="InterPro" id="IPR051466">
    <property type="entry name" value="D-amino_acid_metab_enzyme"/>
</dbReference>
<comment type="similarity">
    <text evidence="1">Belongs to the DSD1 family.</text>
</comment>
<dbReference type="InterPro" id="IPR001608">
    <property type="entry name" value="Ala_racemase_N"/>
</dbReference>
<keyword evidence="2" id="KW-0456">Lyase</keyword>
<dbReference type="SMART" id="SM01119">
    <property type="entry name" value="D-ser_dehydrat"/>
    <property type="match status" value="1"/>
</dbReference>
<dbReference type="PANTHER" id="PTHR28004:SF8">
    <property type="entry name" value="D-SERINE DEAMINASE"/>
    <property type="match status" value="1"/>
</dbReference>
<dbReference type="InterPro" id="IPR029066">
    <property type="entry name" value="PLP-binding_barrel"/>
</dbReference>
<feature type="domain" description="D-serine dehydratase-like" evidence="3">
    <location>
        <begin position="314"/>
        <end position="410"/>
    </location>
</feature>
<dbReference type="Gene3D" id="3.20.20.10">
    <property type="entry name" value="Alanine racemase"/>
    <property type="match status" value="1"/>
</dbReference>
<sequence length="423" mass="46587">MKDNRQKCDKNYHNECVTTPGYGEKAQPVACNSDGLHSLIHEEITLPAAVIKSSSLKNNLDWMQRFANQHKVKLSPHGKTTMTPAFFQQQLENGAWGITVATPAQAEIAALGGAKNIIMANQLVGRANMTIIANLIESHGINFYCCVDSNRNVKALERAFAEYQLPLNVLIEFGVEGGRCGCRNQQDVVELATLIHQQPHLTLKGIEVYEGVIHGDNAEQDIRDFLNTTLEIAAQLQNDKLIESKPLVTGAGSAWYDVVSECFANLEDFDAIIRPGCYAIHDTGIYLDAQNKVMQRAENNQGAACDLGGDLESALELWAYVISRPEPTKLVAGFGKRDVAFDAGLPIPERAYREGASISIESAVTTAVMDQHAFIEVDANSDLQVGDMIAFSTSHPCLTFDKWRAVAVCDDEYQVTHWVKTRF</sequence>
<reference evidence="4 5" key="1">
    <citation type="submission" date="2014-07" db="EMBL/GenBank/DDBJ databases">
        <title>Unique and conserved regions in Vibrio harveyi and related species in comparison with the shrimp pathogen Vibrio harveyi CAIM 1792.</title>
        <authorList>
            <person name="Espinoza-Valles I."/>
            <person name="Vora G."/>
            <person name="Leekitcharoenphon P."/>
            <person name="Ussery D."/>
            <person name="Hoj L."/>
            <person name="Gomez-Gil B."/>
        </authorList>
    </citation>
    <scope>NUCLEOTIDE SEQUENCE [LARGE SCALE GENOMIC DNA]</scope>
    <source>
        <strain evidence="5">CAIM 1854 / LMG 25443</strain>
    </source>
</reference>
<evidence type="ECO:0000313" key="5">
    <source>
        <dbReference type="Proteomes" id="UP000031586"/>
    </source>
</evidence>
<evidence type="ECO:0000313" key="4">
    <source>
        <dbReference type="EMBL" id="KIF52412.1"/>
    </source>
</evidence>
<dbReference type="PATRIC" id="fig|1229493.5.peg.2108"/>
<dbReference type="Pfam" id="PF01168">
    <property type="entry name" value="Ala_racemase_N"/>
    <property type="match status" value="1"/>
</dbReference>
<proteinExistence type="inferred from homology"/>
<protein>
    <submittedName>
        <fullName evidence="4">Amino acid deaminase</fullName>
    </submittedName>
</protein>